<evidence type="ECO:0008006" key="5">
    <source>
        <dbReference type="Google" id="ProtNLM"/>
    </source>
</evidence>
<evidence type="ECO:0000256" key="2">
    <source>
        <dbReference type="SAM" id="Phobius"/>
    </source>
</evidence>
<evidence type="ECO:0000313" key="3">
    <source>
        <dbReference type="EMBL" id="QQC66142.1"/>
    </source>
</evidence>
<feature type="region of interest" description="Disordered" evidence="1">
    <location>
        <begin position="134"/>
        <end position="231"/>
    </location>
</feature>
<reference evidence="3 4" key="1">
    <citation type="submission" date="2020-12" db="EMBL/GenBank/DDBJ databases">
        <title>FDA dAtabase for Regulatory Grade micrObial Sequences (FDA-ARGOS): Supporting development and validation of Infectious Disease Dx tests.</title>
        <authorList>
            <person name="Nelson B."/>
            <person name="Plummer A."/>
            <person name="Tallon L."/>
            <person name="Sadzewicz L."/>
            <person name="Zhao X."/>
            <person name="Boylan J."/>
            <person name="Ott S."/>
            <person name="Bowen H."/>
            <person name="Vavikolanu K."/>
            <person name="Mehta A."/>
            <person name="Aluvathingal J."/>
            <person name="Nadendla S."/>
            <person name="Myers T."/>
            <person name="Yan Y."/>
            <person name="Sichtig H."/>
        </authorList>
    </citation>
    <scope>NUCLEOTIDE SEQUENCE [LARGE SCALE GENOMIC DNA]</scope>
    <source>
        <strain evidence="3 4">FDAARGOS_1049</strain>
    </source>
</reference>
<organism evidence="3 4">
    <name type="scientific">Paraburkholderia ginsengisoli</name>
    <dbReference type="NCBI Taxonomy" id="311231"/>
    <lineage>
        <taxon>Bacteria</taxon>
        <taxon>Pseudomonadati</taxon>
        <taxon>Pseudomonadota</taxon>
        <taxon>Betaproteobacteria</taxon>
        <taxon>Burkholderiales</taxon>
        <taxon>Burkholderiaceae</taxon>
        <taxon>Paraburkholderia</taxon>
    </lineage>
</organism>
<dbReference type="EMBL" id="CP066076">
    <property type="protein sequence ID" value="QQC66142.1"/>
    <property type="molecule type" value="Genomic_DNA"/>
</dbReference>
<dbReference type="RefSeq" id="WP_042324615.1">
    <property type="nucleotide sequence ID" value="NZ_CP066076.1"/>
</dbReference>
<gene>
    <name evidence="3" type="ORF">I6I06_25535</name>
</gene>
<protein>
    <recommendedName>
        <fullName evidence="5">Extensin</fullName>
    </recommendedName>
</protein>
<keyword evidence="2" id="KW-1133">Transmembrane helix</keyword>
<feature type="compositionally biased region" description="Polar residues" evidence="1">
    <location>
        <begin position="219"/>
        <end position="231"/>
    </location>
</feature>
<evidence type="ECO:0000256" key="1">
    <source>
        <dbReference type="SAM" id="MobiDB-lite"/>
    </source>
</evidence>
<dbReference type="AlphaFoldDB" id="A0A7T4N6H8"/>
<name>A0A7T4N6H8_9BURK</name>
<dbReference type="Proteomes" id="UP000595610">
    <property type="component" value="Chromosome 2"/>
</dbReference>
<keyword evidence="2" id="KW-0472">Membrane</keyword>
<keyword evidence="4" id="KW-1185">Reference proteome</keyword>
<proteinExistence type="predicted"/>
<feature type="transmembrane region" description="Helical" evidence="2">
    <location>
        <begin position="7"/>
        <end position="25"/>
    </location>
</feature>
<sequence length="231" mass="23503">MTNTGKMLIIGLLVIDAGVAGYLLFPKEEERPPAVTGAVVGSAGTAAIDSRASESHVVAGSVARTSPAGSATDKLAAVAPATPVKLAPDSPATTVAPVVIAPRAAPAVTAAPNAGPTTRETANGAHPATRTLVASNEVHQPAHTKPKHAEHGRERKHDEPRRSNSNHVSAALTAQLVRESAKPDPSLPLPPGTGNGSTGKNAHPVASAMTDQLVRESSRVNLSAPSQSYKH</sequence>
<feature type="compositionally biased region" description="Basic and acidic residues" evidence="1">
    <location>
        <begin position="147"/>
        <end position="162"/>
    </location>
</feature>
<keyword evidence="2" id="KW-0812">Transmembrane</keyword>
<evidence type="ECO:0000313" key="4">
    <source>
        <dbReference type="Proteomes" id="UP000595610"/>
    </source>
</evidence>
<accession>A0A7T4N6H8</accession>
<dbReference type="KEGG" id="pgis:I6I06_25535"/>